<accession>A0A4V1X8X3</accession>
<dbReference type="InterPro" id="IPR036318">
    <property type="entry name" value="FAD-bd_PCMH-like_sf"/>
</dbReference>
<sequence length="234" mass="25597">MPYLPVNGGHGAITTVGRMRNGIQIWMDDLNSVTIAQDGKTAQIGGGALSKTVIDAFLLGPGLGGGHGFLQGRYGLISDNFVSVNIVMADGNLHTIDECSDLWWAIQGAGHNFGIVTSVTSKIYDIEHRTWSYTAFTFTGDKIEQIYQAANDHLNGTQPMDVTNYSFFINLPSIDPNGIIQICQRGPVTVTRTHRAKKSDLLILASLSTSNYTILKPNDKYTTFSNPPPKRRQH</sequence>
<organism evidence="6 7">
    <name type="scientific">Monosporascus ibericus</name>
    <dbReference type="NCBI Taxonomy" id="155417"/>
    <lineage>
        <taxon>Eukaryota</taxon>
        <taxon>Fungi</taxon>
        <taxon>Dikarya</taxon>
        <taxon>Ascomycota</taxon>
        <taxon>Pezizomycotina</taxon>
        <taxon>Sordariomycetes</taxon>
        <taxon>Xylariomycetidae</taxon>
        <taxon>Xylariales</taxon>
        <taxon>Xylariales incertae sedis</taxon>
        <taxon>Monosporascus</taxon>
    </lineage>
</organism>
<name>A0A4V1X8X3_9PEZI</name>
<comment type="caution">
    <text evidence="6">The sequence shown here is derived from an EMBL/GenBank/DDBJ whole genome shotgun (WGS) entry which is preliminary data.</text>
</comment>
<evidence type="ECO:0000256" key="3">
    <source>
        <dbReference type="ARBA" id="ARBA00022630"/>
    </source>
</evidence>
<dbReference type="OrthoDB" id="9996127at2759"/>
<dbReference type="PANTHER" id="PTHR42973">
    <property type="entry name" value="BINDING OXIDOREDUCTASE, PUTATIVE (AFU_ORTHOLOGUE AFUA_1G17690)-RELATED"/>
    <property type="match status" value="1"/>
</dbReference>
<evidence type="ECO:0000256" key="1">
    <source>
        <dbReference type="ARBA" id="ARBA00001974"/>
    </source>
</evidence>
<keyword evidence="4" id="KW-0274">FAD</keyword>
<comment type="similarity">
    <text evidence="2">Belongs to the oxygen-dependent FAD-linked oxidoreductase family.</text>
</comment>
<evidence type="ECO:0000256" key="5">
    <source>
        <dbReference type="ARBA" id="ARBA00023002"/>
    </source>
</evidence>
<protein>
    <recommendedName>
        <fullName evidence="8">FAD-binding PCMH-type domain-containing protein</fullName>
    </recommendedName>
</protein>
<evidence type="ECO:0000313" key="7">
    <source>
        <dbReference type="Proteomes" id="UP000293360"/>
    </source>
</evidence>
<dbReference type="Gene3D" id="3.40.462.20">
    <property type="match status" value="1"/>
</dbReference>
<keyword evidence="7" id="KW-1185">Reference proteome</keyword>
<evidence type="ECO:0000256" key="2">
    <source>
        <dbReference type="ARBA" id="ARBA00005466"/>
    </source>
</evidence>
<dbReference type="GO" id="GO:0016491">
    <property type="term" value="F:oxidoreductase activity"/>
    <property type="evidence" value="ECO:0007669"/>
    <property type="project" value="UniProtKB-KW"/>
</dbReference>
<keyword evidence="5" id="KW-0560">Oxidoreductase</keyword>
<keyword evidence="3" id="KW-0285">Flavoprotein</keyword>
<gene>
    <name evidence="6" type="ORF">DL764_009647</name>
</gene>
<evidence type="ECO:0000313" key="6">
    <source>
        <dbReference type="EMBL" id="RYO82162.1"/>
    </source>
</evidence>
<dbReference type="STRING" id="155417.A0A4V1X8X3"/>
<dbReference type="AlphaFoldDB" id="A0A4V1X8X3"/>
<dbReference type="GO" id="GO:0050660">
    <property type="term" value="F:flavin adenine dinucleotide binding"/>
    <property type="evidence" value="ECO:0007669"/>
    <property type="project" value="InterPro"/>
</dbReference>
<comment type="cofactor">
    <cofactor evidence="1">
        <name>FAD</name>
        <dbReference type="ChEBI" id="CHEBI:57692"/>
    </cofactor>
</comment>
<evidence type="ECO:0000256" key="4">
    <source>
        <dbReference type="ARBA" id="ARBA00022827"/>
    </source>
</evidence>
<dbReference type="InterPro" id="IPR016169">
    <property type="entry name" value="FAD-bd_PCMH_sub2"/>
</dbReference>
<reference evidence="6 7" key="1">
    <citation type="submission" date="2018-06" db="EMBL/GenBank/DDBJ databases">
        <title>Complete Genomes of Monosporascus.</title>
        <authorList>
            <person name="Robinson A.J."/>
            <person name="Natvig D.O."/>
        </authorList>
    </citation>
    <scope>NUCLEOTIDE SEQUENCE [LARGE SCALE GENOMIC DNA]</scope>
    <source>
        <strain evidence="6 7">CBS 110550</strain>
    </source>
</reference>
<dbReference type="EMBL" id="QJNU01000953">
    <property type="protein sequence ID" value="RYO82162.1"/>
    <property type="molecule type" value="Genomic_DNA"/>
</dbReference>
<dbReference type="Gene3D" id="3.30.465.10">
    <property type="match status" value="2"/>
</dbReference>
<evidence type="ECO:0008006" key="8">
    <source>
        <dbReference type="Google" id="ProtNLM"/>
    </source>
</evidence>
<dbReference type="InterPro" id="IPR050416">
    <property type="entry name" value="FAD-linked_Oxidoreductase"/>
</dbReference>
<dbReference type="SUPFAM" id="SSF56176">
    <property type="entry name" value="FAD-binding/transporter-associated domain-like"/>
    <property type="match status" value="1"/>
</dbReference>
<dbReference type="Proteomes" id="UP000293360">
    <property type="component" value="Unassembled WGS sequence"/>
</dbReference>
<dbReference type="PANTHER" id="PTHR42973:SF9">
    <property type="entry name" value="FAD-BINDING PCMH-TYPE DOMAIN-CONTAINING PROTEIN-RELATED"/>
    <property type="match status" value="1"/>
</dbReference>
<proteinExistence type="inferred from homology"/>